<sequence length="246" mass="29476">MLPNNKEVRTSVLSERWQFLWKFFPTSLNFYFPISDNENITRDYLISIHRELYYWRSCEKIQKLRVWGLKYEERYAKDVDIWVHFATRLANIEDLELGLLTNNRRYEFPQFAYKTVSLRNLVLWNCRWNPFGNVNWSSLVSLSIVYMGFTYGVMEKCLSILELKGWDFQPSSRKFLELAVESEQLDFPGICCFLQSSLDLETLVIDWYNVAFGLLSRYTNEDEQTRRFESHNFNGSFPYLKTISKD</sequence>
<protein>
    <submittedName>
        <fullName evidence="1">Uncharacterized protein</fullName>
    </submittedName>
</protein>
<accession>A0A9J5XNY3</accession>
<dbReference type="PANTHER" id="PTHR31639:SF172">
    <property type="entry name" value="F-BOX_LRR-REPEAT PROTEIN 25-LIKE"/>
    <property type="match status" value="1"/>
</dbReference>
<dbReference type="Proteomes" id="UP000824120">
    <property type="component" value="Chromosome 8"/>
</dbReference>
<feature type="non-terminal residue" evidence="1">
    <location>
        <position position="246"/>
    </location>
</feature>
<organism evidence="1 2">
    <name type="scientific">Solanum commersonii</name>
    <name type="common">Commerson's wild potato</name>
    <name type="synonym">Commerson's nightshade</name>
    <dbReference type="NCBI Taxonomy" id="4109"/>
    <lineage>
        <taxon>Eukaryota</taxon>
        <taxon>Viridiplantae</taxon>
        <taxon>Streptophyta</taxon>
        <taxon>Embryophyta</taxon>
        <taxon>Tracheophyta</taxon>
        <taxon>Spermatophyta</taxon>
        <taxon>Magnoliopsida</taxon>
        <taxon>eudicotyledons</taxon>
        <taxon>Gunneridae</taxon>
        <taxon>Pentapetalae</taxon>
        <taxon>asterids</taxon>
        <taxon>lamiids</taxon>
        <taxon>Solanales</taxon>
        <taxon>Solanaceae</taxon>
        <taxon>Solanoideae</taxon>
        <taxon>Solaneae</taxon>
        <taxon>Solanum</taxon>
    </lineage>
</organism>
<name>A0A9J5XNY3_SOLCO</name>
<dbReference type="PANTHER" id="PTHR31639">
    <property type="entry name" value="F-BOX PROTEIN-LIKE"/>
    <property type="match status" value="1"/>
</dbReference>
<comment type="caution">
    <text evidence="1">The sequence shown here is derived from an EMBL/GenBank/DDBJ whole genome shotgun (WGS) entry which is preliminary data.</text>
</comment>
<evidence type="ECO:0000313" key="2">
    <source>
        <dbReference type="Proteomes" id="UP000824120"/>
    </source>
</evidence>
<keyword evidence="2" id="KW-1185">Reference proteome</keyword>
<evidence type="ECO:0000313" key="1">
    <source>
        <dbReference type="EMBL" id="KAG5589530.1"/>
    </source>
</evidence>
<gene>
    <name evidence="1" type="ORF">H5410_040044</name>
</gene>
<proteinExistence type="predicted"/>
<dbReference type="SUPFAM" id="SSF52047">
    <property type="entry name" value="RNI-like"/>
    <property type="match status" value="1"/>
</dbReference>
<dbReference type="EMBL" id="JACXVP010000008">
    <property type="protein sequence ID" value="KAG5589530.1"/>
    <property type="molecule type" value="Genomic_DNA"/>
</dbReference>
<reference evidence="1 2" key="1">
    <citation type="submission" date="2020-09" db="EMBL/GenBank/DDBJ databases">
        <title>De no assembly of potato wild relative species, Solanum commersonii.</title>
        <authorList>
            <person name="Cho K."/>
        </authorList>
    </citation>
    <scope>NUCLEOTIDE SEQUENCE [LARGE SCALE GENOMIC DNA]</scope>
    <source>
        <strain evidence="1">LZ3.2</strain>
        <tissue evidence="1">Leaf</tissue>
    </source>
</reference>
<dbReference type="AlphaFoldDB" id="A0A9J5XNY3"/>
<dbReference type="OrthoDB" id="1289318at2759"/>